<dbReference type="InterPro" id="IPR038434">
    <property type="entry name" value="YARHG_sf"/>
</dbReference>
<accession>A0A918JXJ1</accession>
<sequence length="298" mass="34907">MKYLIIVIFISFFSCKEKNDISIEASSTNSFEFLEDKELQSKSIGELRLIRNEVFARKGHVFKDKSLNDYYASKKWYTPNANAKIVLSTTEQEYVKKIKELEKNITANQPLLSLPTVNLEKERKFYEDNKFYINTELKGFINNDDIEDIIWIIDISTDDSLGGNAKEEYRLQIFLGTEISNKYIEYLKSDSVIPCNNCDNWENGSEYSFSNVKLEKKVFHFSTMQLYRGAGTQGFSQENTFIFNFDNDNMILSKVIKDYQNYDTNKKEQNTVIQQQKIHLKDFNVYDWKYVDPGMLSG</sequence>
<feature type="domain" description="YARHG" evidence="1">
    <location>
        <begin position="27"/>
        <end position="103"/>
    </location>
</feature>
<dbReference type="Pfam" id="PF13308">
    <property type="entry name" value="YARHG"/>
    <property type="match status" value="1"/>
</dbReference>
<dbReference type="InterPro" id="IPR025582">
    <property type="entry name" value="YARHG_dom"/>
</dbReference>
<protein>
    <recommendedName>
        <fullName evidence="1">YARHG domain-containing protein</fullName>
    </recommendedName>
</protein>
<dbReference type="AlphaFoldDB" id="A0A918JXJ1"/>
<dbReference type="Gene3D" id="1.20.58.1690">
    <property type="match status" value="1"/>
</dbReference>
<evidence type="ECO:0000313" key="3">
    <source>
        <dbReference type="Proteomes" id="UP000601108"/>
    </source>
</evidence>
<organism evidence="2 3">
    <name type="scientific">Aquimarina muelleri</name>
    <dbReference type="NCBI Taxonomy" id="279356"/>
    <lineage>
        <taxon>Bacteria</taxon>
        <taxon>Pseudomonadati</taxon>
        <taxon>Bacteroidota</taxon>
        <taxon>Flavobacteriia</taxon>
        <taxon>Flavobacteriales</taxon>
        <taxon>Flavobacteriaceae</taxon>
        <taxon>Aquimarina</taxon>
    </lineage>
</organism>
<evidence type="ECO:0000313" key="2">
    <source>
        <dbReference type="EMBL" id="GGX17519.1"/>
    </source>
</evidence>
<keyword evidence="3" id="KW-1185">Reference proteome</keyword>
<dbReference type="EMBL" id="BMWS01000011">
    <property type="protein sequence ID" value="GGX17519.1"/>
    <property type="molecule type" value="Genomic_DNA"/>
</dbReference>
<dbReference type="PROSITE" id="PS51257">
    <property type="entry name" value="PROKAR_LIPOPROTEIN"/>
    <property type="match status" value="1"/>
</dbReference>
<dbReference type="Proteomes" id="UP000601108">
    <property type="component" value="Unassembled WGS sequence"/>
</dbReference>
<gene>
    <name evidence="2" type="ORF">GCM10007384_18640</name>
</gene>
<dbReference type="SMART" id="SM01324">
    <property type="entry name" value="YARHG"/>
    <property type="match status" value="1"/>
</dbReference>
<proteinExistence type="predicted"/>
<reference evidence="2 3" key="1">
    <citation type="journal article" date="2014" name="Int. J. Syst. Evol. Microbiol.">
        <title>Complete genome sequence of Corynebacterium casei LMG S-19264T (=DSM 44701T), isolated from a smear-ripened cheese.</title>
        <authorList>
            <consortium name="US DOE Joint Genome Institute (JGI-PGF)"/>
            <person name="Walter F."/>
            <person name="Albersmeier A."/>
            <person name="Kalinowski J."/>
            <person name="Ruckert C."/>
        </authorList>
    </citation>
    <scope>NUCLEOTIDE SEQUENCE [LARGE SCALE GENOMIC DNA]</scope>
    <source>
        <strain evidence="2 3">KCTC 12285</strain>
    </source>
</reference>
<name>A0A918JXJ1_9FLAO</name>
<comment type="caution">
    <text evidence="2">The sequence shown here is derived from an EMBL/GenBank/DDBJ whole genome shotgun (WGS) entry which is preliminary data.</text>
</comment>
<evidence type="ECO:0000259" key="1">
    <source>
        <dbReference type="SMART" id="SM01324"/>
    </source>
</evidence>
<dbReference type="RefSeq" id="WP_027413920.1">
    <property type="nucleotide sequence ID" value="NZ_BMWS01000011.1"/>
</dbReference>